<evidence type="ECO:0000259" key="6">
    <source>
        <dbReference type="PROSITE" id="PS50850"/>
    </source>
</evidence>
<dbReference type="RefSeq" id="WP_113630191.1">
    <property type="nucleotide sequence ID" value="NZ_QHCV01000011.1"/>
</dbReference>
<gene>
    <name evidence="7" type="ORF">DLJ54_01980</name>
</gene>
<dbReference type="EMBL" id="QHCV01000011">
    <property type="protein sequence ID" value="RAV32762.1"/>
    <property type="molecule type" value="Genomic_DNA"/>
</dbReference>
<feature type="transmembrane region" description="Helical" evidence="5">
    <location>
        <begin position="157"/>
        <end position="180"/>
    </location>
</feature>
<feature type="transmembrane region" description="Helical" evidence="5">
    <location>
        <begin position="130"/>
        <end position="151"/>
    </location>
</feature>
<feature type="transmembrane region" description="Helical" evidence="5">
    <location>
        <begin position="276"/>
        <end position="297"/>
    </location>
</feature>
<evidence type="ECO:0000256" key="2">
    <source>
        <dbReference type="ARBA" id="ARBA00022692"/>
    </source>
</evidence>
<dbReference type="PANTHER" id="PTHR23523:SF2">
    <property type="entry name" value="2-NITROIMIDAZOLE TRANSPORTER"/>
    <property type="match status" value="1"/>
</dbReference>
<feature type="domain" description="Major facilitator superfamily (MFS) profile" evidence="6">
    <location>
        <begin position="2"/>
        <end position="389"/>
    </location>
</feature>
<feature type="transmembrane region" description="Helical" evidence="5">
    <location>
        <begin position="246"/>
        <end position="269"/>
    </location>
</feature>
<proteinExistence type="predicted"/>
<dbReference type="InterPro" id="IPR036259">
    <property type="entry name" value="MFS_trans_sf"/>
</dbReference>
<dbReference type="Gene3D" id="1.20.1250.20">
    <property type="entry name" value="MFS general substrate transporter like domains"/>
    <property type="match status" value="1"/>
</dbReference>
<keyword evidence="4 5" id="KW-0472">Membrane</keyword>
<accession>A0A364V7Z0</accession>
<evidence type="ECO:0000256" key="3">
    <source>
        <dbReference type="ARBA" id="ARBA00022989"/>
    </source>
</evidence>
<organism evidence="7 8">
    <name type="scientific">Corynebacterium heidelbergense</name>
    <dbReference type="NCBI Taxonomy" id="2055947"/>
    <lineage>
        <taxon>Bacteria</taxon>
        <taxon>Bacillati</taxon>
        <taxon>Actinomycetota</taxon>
        <taxon>Actinomycetes</taxon>
        <taxon>Mycobacteriales</taxon>
        <taxon>Corynebacteriaceae</taxon>
        <taxon>Corynebacterium</taxon>
    </lineage>
</organism>
<reference evidence="7 8" key="1">
    <citation type="journal article" date="2018" name="Syst. Appl. Microbiol.">
        <title>Corynebacterium heidelbergense sp. nov., isolated from the preen glands of Egyptian geese (Alopochen aegyptiacus).</title>
        <authorList>
            <person name="Braun M.S."/>
            <person name="Wang E."/>
            <person name="Zimmermann S."/>
            <person name="Wink M."/>
        </authorList>
    </citation>
    <scope>NUCLEOTIDE SEQUENCE [LARGE SCALE GENOMIC DNA]</scope>
    <source>
        <strain evidence="7 8">647</strain>
    </source>
</reference>
<sequence length="406" mass="42259">MSVGLIFVAVIVAAINLRAAIASLGPVLPDVLAHFGAGGSLAGVITALPGAMFAVMGLSTVPLARRIGLSRTLLLGAVITLIGTAARPWLPGVWVFIVLTGLVAAGIAIGNVLVPAFVKKYGGRHTVTLMTVYSALLGFSGAVGPLSALLFHGESRWQWTLFIWALFCGVQVAIWTVVALRTGMDAPKAADRQAQIASTGPAATTSMWRSRTAIFLMLFFGIQSMNAYTQMGWLPQIFQENGVSPMVASIALAVVGSFHVLGGTVMPTVIDKAENFAIYPVIFGVLTAAGWAGILLAPTQVPLLWAVLLGMGGWCFPTAIALIPARTRVSLITARLSGFVQPYGYIIAAAGPLVIGVIHGITHSWTAILLGLMALALVMGAIGVRASRKTVIDDELAAAAGAKAQR</sequence>
<comment type="subcellular location">
    <subcellularLocation>
        <location evidence="1">Cell membrane</location>
        <topology evidence="1">Multi-pass membrane protein</topology>
    </subcellularLocation>
</comment>
<dbReference type="SUPFAM" id="SSF103473">
    <property type="entry name" value="MFS general substrate transporter"/>
    <property type="match status" value="1"/>
</dbReference>
<evidence type="ECO:0000313" key="7">
    <source>
        <dbReference type="EMBL" id="RAV32762.1"/>
    </source>
</evidence>
<dbReference type="PROSITE" id="PS50850">
    <property type="entry name" value="MFS"/>
    <property type="match status" value="1"/>
</dbReference>
<dbReference type="GO" id="GO:0022857">
    <property type="term" value="F:transmembrane transporter activity"/>
    <property type="evidence" value="ECO:0007669"/>
    <property type="project" value="InterPro"/>
</dbReference>
<comment type="caution">
    <text evidence="7">The sequence shown here is derived from an EMBL/GenBank/DDBJ whole genome shotgun (WGS) entry which is preliminary data.</text>
</comment>
<feature type="transmembrane region" description="Helical" evidence="5">
    <location>
        <begin position="303"/>
        <end position="323"/>
    </location>
</feature>
<dbReference type="PANTHER" id="PTHR23523">
    <property type="match status" value="1"/>
</dbReference>
<protein>
    <submittedName>
        <fullName evidence="7">MFS transporter</fullName>
    </submittedName>
</protein>
<dbReference type="AlphaFoldDB" id="A0A364V7Z0"/>
<feature type="transmembrane region" description="Helical" evidence="5">
    <location>
        <begin position="343"/>
        <end position="361"/>
    </location>
</feature>
<name>A0A364V7Z0_9CORY</name>
<evidence type="ECO:0000256" key="1">
    <source>
        <dbReference type="ARBA" id="ARBA00004651"/>
    </source>
</evidence>
<keyword evidence="2 5" id="KW-0812">Transmembrane</keyword>
<keyword evidence="3 5" id="KW-1133">Transmembrane helix</keyword>
<dbReference type="GO" id="GO:0005886">
    <property type="term" value="C:plasma membrane"/>
    <property type="evidence" value="ECO:0007669"/>
    <property type="project" value="UniProtKB-SubCell"/>
</dbReference>
<feature type="transmembrane region" description="Helical" evidence="5">
    <location>
        <begin position="367"/>
        <end position="384"/>
    </location>
</feature>
<dbReference type="InterPro" id="IPR052524">
    <property type="entry name" value="MFS_Cyanate_Porter"/>
</dbReference>
<feature type="transmembrane region" description="Helical" evidence="5">
    <location>
        <begin position="213"/>
        <end position="234"/>
    </location>
</feature>
<dbReference type="InterPro" id="IPR011701">
    <property type="entry name" value="MFS"/>
</dbReference>
<dbReference type="InterPro" id="IPR020846">
    <property type="entry name" value="MFS_dom"/>
</dbReference>
<keyword evidence="8" id="KW-1185">Reference proteome</keyword>
<dbReference type="Pfam" id="PF07690">
    <property type="entry name" value="MFS_1"/>
    <property type="match status" value="1"/>
</dbReference>
<evidence type="ECO:0000313" key="8">
    <source>
        <dbReference type="Proteomes" id="UP000251577"/>
    </source>
</evidence>
<feature type="transmembrane region" description="Helical" evidence="5">
    <location>
        <begin position="92"/>
        <end position="118"/>
    </location>
</feature>
<evidence type="ECO:0000256" key="5">
    <source>
        <dbReference type="SAM" id="Phobius"/>
    </source>
</evidence>
<feature type="transmembrane region" description="Helical" evidence="5">
    <location>
        <begin position="32"/>
        <end position="56"/>
    </location>
</feature>
<evidence type="ECO:0000256" key="4">
    <source>
        <dbReference type="ARBA" id="ARBA00023136"/>
    </source>
</evidence>
<dbReference type="Proteomes" id="UP000251577">
    <property type="component" value="Unassembled WGS sequence"/>
</dbReference>
<feature type="transmembrane region" description="Helical" evidence="5">
    <location>
        <begin position="68"/>
        <end position="86"/>
    </location>
</feature>